<keyword evidence="2" id="KW-1185">Reference proteome</keyword>
<gene>
    <name evidence="1" type="ORF">PHMEG_00041236</name>
</gene>
<protein>
    <submittedName>
        <fullName evidence="1">Uncharacterized protein</fullName>
    </submittedName>
</protein>
<comment type="caution">
    <text evidence="1">The sequence shown here is derived from an EMBL/GenBank/DDBJ whole genome shotgun (WGS) entry which is preliminary data.</text>
</comment>
<reference evidence="2" key="1">
    <citation type="submission" date="2017-03" db="EMBL/GenBank/DDBJ databases">
        <title>Phytopthora megakarya and P. palmivora, two closely related causual agents of cacao black pod achieved similar genome size and gene model numbers by different mechanisms.</title>
        <authorList>
            <person name="Ali S."/>
            <person name="Shao J."/>
            <person name="Larry D.J."/>
            <person name="Kronmiller B."/>
            <person name="Shen D."/>
            <person name="Strem M.D."/>
            <person name="Melnick R.L."/>
            <person name="Guiltinan M.J."/>
            <person name="Tyler B.M."/>
            <person name="Meinhardt L.W."/>
            <person name="Bailey B.A."/>
        </authorList>
    </citation>
    <scope>NUCLEOTIDE SEQUENCE [LARGE SCALE GENOMIC DNA]</scope>
    <source>
        <strain evidence="2">zdho120</strain>
    </source>
</reference>
<sequence length="155" mass="17533">MFFPKEARGTTEWAKYDKVVLQRSIGSEYLNTYIPLVCSVFKCNRDVKFLTAAECPEKAYYMMKYATKDQNCIENPLAIYLNAYDKAQSRSAQEDDPLAAGGQCVQSMCWNVKQSPPHLRRSFLNGHRPSTARWSSPTSTSGPTLIIFSATLQLM</sequence>
<proteinExistence type="predicted"/>
<evidence type="ECO:0000313" key="2">
    <source>
        <dbReference type="Proteomes" id="UP000198211"/>
    </source>
</evidence>
<dbReference type="OrthoDB" id="129017at2759"/>
<dbReference type="EMBL" id="NBNE01022541">
    <property type="protein sequence ID" value="OWY90576.1"/>
    <property type="molecule type" value="Genomic_DNA"/>
</dbReference>
<name>A0A225UD92_9STRA</name>
<accession>A0A225UD92</accession>
<organism evidence="1 2">
    <name type="scientific">Phytophthora megakarya</name>
    <dbReference type="NCBI Taxonomy" id="4795"/>
    <lineage>
        <taxon>Eukaryota</taxon>
        <taxon>Sar</taxon>
        <taxon>Stramenopiles</taxon>
        <taxon>Oomycota</taxon>
        <taxon>Peronosporomycetes</taxon>
        <taxon>Peronosporales</taxon>
        <taxon>Peronosporaceae</taxon>
        <taxon>Phytophthora</taxon>
    </lineage>
</organism>
<dbReference type="Proteomes" id="UP000198211">
    <property type="component" value="Unassembled WGS sequence"/>
</dbReference>
<evidence type="ECO:0000313" key="1">
    <source>
        <dbReference type="EMBL" id="OWY90576.1"/>
    </source>
</evidence>
<dbReference type="AlphaFoldDB" id="A0A225UD92"/>